<name>A0A521FG49_9RHOB</name>
<dbReference type="CDD" id="cd01392">
    <property type="entry name" value="HTH_LacI"/>
    <property type="match status" value="1"/>
</dbReference>
<feature type="domain" description="HTH lacI-type" evidence="5">
    <location>
        <begin position="5"/>
        <end position="59"/>
    </location>
</feature>
<dbReference type="InterPro" id="IPR010982">
    <property type="entry name" value="Lambda_DNA-bd_dom_sf"/>
</dbReference>
<keyword evidence="3" id="KW-0238">DNA-binding</keyword>
<dbReference type="AlphaFoldDB" id="A0A521FG49"/>
<dbReference type="Gene3D" id="3.40.50.2300">
    <property type="match status" value="2"/>
</dbReference>
<dbReference type="PROSITE" id="PS50932">
    <property type="entry name" value="HTH_LACI_2"/>
    <property type="match status" value="1"/>
</dbReference>
<dbReference type="PANTHER" id="PTHR30146">
    <property type="entry name" value="LACI-RELATED TRANSCRIPTIONAL REPRESSOR"/>
    <property type="match status" value="1"/>
</dbReference>
<dbReference type="GO" id="GO:0000976">
    <property type="term" value="F:transcription cis-regulatory region binding"/>
    <property type="evidence" value="ECO:0007669"/>
    <property type="project" value="TreeGrafter"/>
</dbReference>
<dbReference type="Pfam" id="PF13377">
    <property type="entry name" value="Peripla_BP_3"/>
    <property type="match status" value="1"/>
</dbReference>
<keyword evidence="2" id="KW-0805">Transcription regulation</keyword>
<evidence type="ECO:0000256" key="2">
    <source>
        <dbReference type="ARBA" id="ARBA00023015"/>
    </source>
</evidence>
<organism evidence="6 7">
    <name type="scientific">Ruegeria faecimaris</name>
    <dbReference type="NCBI Taxonomy" id="686389"/>
    <lineage>
        <taxon>Bacteria</taxon>
        <taxon>Pseudomonadati</taxon>
        <taxon>Pseudomonadota</taxon>
        <taxon>Alphaproteobacteria</taxon>
        <taxon>Rhodobacterales</taxon>
        <taxon>Roseobacteraceae</taxon>
        <taxon>Ruegeria</taxon>
    </lineage>
</organism>
<dbReference type="InterPro" id="IPR000843">
    <property type="entry name" value="HTH_LacI"/>
</dbReference>
<dbReference type="OrthoDB" id="234496at2"/>
<dbReference type="SUPFAM" id="SSF53822">
    <property type="entry name" value="Periplasmic binding protein-like I"/>
    <property type="match status" value="1"/>
</dbReference>
<keyword evidence="7" id="KW-1185">Reference proteome</keyword>
<evidence type="ECO:0000256" key="3">
    <source>
        <dbReference type="ARBA" id="ARBA00023125"/>
    </source>
</evidence>
<accession>A0A521FG49</accession>
<sequence length="336" mass="36604">MTKKPTLSSVAKEAGVSVPTVSQVMRDTGRISEKTRQKVLSAAKRLRYVPNQAAAAMRSGDNREIGFIINKLANPFNAEVVSGAVDLLETEGFMVSVLDAQGDLQRQDRLLEACIRFGRRGLIWVPALDTNEDAMELLETHGVPAVTFMRKVSQSLDHVGVLNTEALAQATQHLIDLGHRYIAYFGGTEQTSVREERIAGYLSVCEKLDGVRPIIWPCEETKRAGFDAVAALRHKHPEVTGIVCNGDVVALGACFGLIQSGLKPGHDFSVVGFDDIEDAAVSTPGLTTMAIDPKMLGKRLAEILLDRMRTPELPVRHFEYSAVLKVRGTSGEAPEI</sequence>
<evidence type="ECO:0000256" key="1">
    <source>
        <dbReference type="ARBA" id="ARBA00022491"/>
    </source>
</evidence>
<evidence type="ECO:0000256" key="4">
    <source>
        <dbReference type="ARBA" id="ARBA00023163"/>
    </source>
</evidence>
<dbReference type="CDD" id="cd06289">
    <property type="entry name" value="PBP1_MalI-like"/>
    <property type="match status" value="1"/>
</dbReference>
<dbReference type="InterPro" id="IPR046335">
    <property type="entry name" value="LacI/GalR-like_sensor"/>
</dbReference>
<keyword evidence="4" id="KW-0804">Transcription</keyword>
<evidence type="ECO:0000313" key="7">
    <source>
        <dbReference type="Proteomes" id="UP000319555"/>
    </source>
</evidence>
<keyword evidence="1" id="KW-0678">Repressor</keyword>
<proteinExistence type="predicted"/>
<evidence type="ECO:0000313" key="6">
    <source>
        <dbReference type="EMBL" id="SMO95119.1"/>
    </source>
</evidence>
<dbReference type="GO" id="GO:0003700">
    <property type="term" value="F:DNA-binding transcription factor activity"/>
    <property type="evidence" value="ECO:0007669"/>
    <property type="project" value="TreeGrafter"/>
</dbReference>
<dbReference type="InterPro" id="IPR028082">
    <property type="entry name" value="Peripla_BP_I"/>
</dbReference>
<dbReference type="SUPFAM" id="SSF47413">
    <property type="entry name" value="lambda repressor-like DNA-binding domains"/>
    <property type="match status" value="1"/>
</dbReference>
<gene>
    <name evidence="6" type="ORF">SAMN06265380_12219</name>
</gene>
<dbReference type="Pfam" id="PF00356">
    <property type="entry name" value="LacI"/>
    <property type="match status" value="1"/>
</dbReference>
<evidence type="ECO:0000259" key="5">
    <source>
        <dbReference type="PROSITE" id="PS50932"/>
    </source>
</evidence>
<dbReference type="RefSeq" id="WP_142640345.1">
    <property type="nucleotide sequence ID" value="NZ_CANLVA010000026.1"/>
</dbReference>
<dbReference type="Proteomes" id="UP000319555">
    <property type="component" value="Unassembled WGS sequence"/>
</dbReference>
<dbReference type="PANTHER" id="PTHR30146:SF148">
    <property type="entry name" value="HTH-TYPE TRANSCRIPTIONAL REPRESSOR PURR-RELATED"/>
    <property type="match status" value="1"/>
</dbReference>
<reference evidence="6 7" key="1">
    <citation type="submission" date="2017-05" db="EMBL/GenBank/DDBJ databases">
        <authorList>
            <person name="Varghese N."/>
            <person name="Submissions S."/>
        </authorList>
    </citation>
    <scope>NUCLEOTIDE SEQUENCE [LARGE SCALE GENOMIC DNA]</scope>
    <source>
        <strain evidence="6 7">DSM 28009</strain>
    </source>
</reference>
<dbReference type="SMART" id="SM00354">
    <property type="entry name" value="HTH_LACI"/>
    <property type="match status" value="1"/>
</dbReference>
<protein>
    <submittedName>
        <fullName evidence="6">Transcriptional regulator, LacI family</fullName>
    </submittedName>
</protein>
<dbReference type="Gene3D" id="1.10.260.40">
    <property type="entry name" value="lambda repressor-like DNA-binding domains"/>
    <property type="match status" value="1"/>
</dbReference>
<dbReference type="EMBL" id="FXTE01000022">
    <property type="protein sequence ID" value="SMO95119.1"/>
    <property type="molecule type" value="Genomic_DNA"/>
</dbReference>